<evidence type="ECO:0000313" key="1">
    <source>
        <dbReference type="EMBL" id="PKC52585.1"/>
    </source>
</evidence>
<gene>
    <name evidence="1" type="ORF">RhiirA1_481181</name>
</gene>
<organism evidence="1 2">
    <name type="scientific">Rhizophagus irregularis</name>
    <dbReference type="NCBI Taxonomy" id="588596"/>
    <lineage>
        <taxon>Eukaryota</taxon>
        <taxon>Fungi</taxon>
        <taxon>Fungi incertae sedis</taxon>
        <taxon>Mucoromycota</taxon>
        <taxon>Glomeromycotina</taxon>
        <taxon>Glomeromycetes</taxon>
        <taxon>Glomerales</taxon>
        <taxon>Glomeraceae</taxon>
        <taxon>Rhizophagus</taxon>
    </lineage>
</organism>
<sequence length="220" mass="25950">MYYAKSFITYRSYKRLDIALDTRFTYYTFKSRKSDQNLQVFKQVAYLYQTNYIIKKLNGSNQIEQQIYIVTLLPNIYCQCLDFLSRSGVHTATIWINWLRLQLSQNTYYSNLQYNQLPLITLPSQEEALKLLNKDKDQIKELLLFEQKLQDVHRDDNNTLEDNITSNNRDKTATSIETTLLSTETTPLTPLDLNTKHSISIWKQEYITSISNLLADLNFE</sequence>
<proteinExistence type="predicted"/>
<dbReference type="VEuPathDB" id="FungiDB:FUN_020725"/>
<name>A0A2N0QNF4_9GLOM</name>
<reference evidence="1 2" key="1">
    <citation type="submission" date="2017-10" db="EMBL/GenBank/DDBJ databases">
        <title>Extensive intraspecific genome diversity in a model arbuscular mycorrhizal fungus.</title>
        <authorList>
            <person name="Chen E.C.H."/>
            <person name="Morin E."/>
            <person name="Baudet D."/>
            <person name="Noel J."/>
            <person name="Ndikumana S."/>
            <person name="Charron P."/>
            <person name="St-Onge C."/>
            <person name="Giorgi J."/>
            <person name="Grigoriev I.V."/>
            <person name="Roux C."/>
            <person name="Martin F.M."/>
            <person name="Corradi N."/>
        </authorList>
    </citation>
    <scope>NUCLEOTIDE SEQUENCE [LARGE SCALE GENOMIC DNA]</scope>
    <source>
        <strain evidence="1 2">A1</strain>
    </source>
</reference>
<dbReference type="EMBL" id="LLXH01005512">
    <property type="protein sequence ID" value="PKC52585.1"/>
    <property type="molecule type" value="Genomic_DNA"/>
</dbReference>
<dbReference type="VEuPathDB" id="FungiDB:RhiirA1_481181"/>
<evidence type="ECO:0000313" key="2">
    <source>
        <dbReference type="Proteomes" id="UP000232688"/>
    </source>
</evidence>
<comment type="caution">
    <text evidence="1">The sequence shown here is derived from an EMBL/GenBank/DDBJ whole genome shotgun (WGS) entry which is preliminary data.</text>
</comment>
<dbReference type="Proteomes" id="UP000232688">
    <property type="component" value="Unassembled WGS sequence"/>
</dbReference>
<protein>
    <submittedName>
        <fullName evidence="1">Uncharacterized protein</fullName>
    </submittedName>
</protein>
<accession>A0A2N0QNF4</accession>
<reference evidence="1 2" key="2">
    <citation type="submission" date="2017-10" db="EMBL/GenBank/DDBJ databases">
        <title>Genome analyses suggest a sexual origin of heterokaryosis in a supposedly ancient asexual fungus.</title>
        <authorList>
            <person name="Corradi N."/>
            <person name="Sedzielewska K."/>
            <person name="Noel J."/>
            <person name="Charron P."/>
            <person name="Farinelli L."/>
            <person name="Marton T."/>
            <person name="Kruger M."/>
            <person name="Pelin A."/>
            <person name="Brachmann A."/>
            <person name="Corradi N."/>
        </authorList>
    </citation>
    <scope>NUCLEOTIDE SEQUENCE [LARGE SCALE GENOMIC DNA]</scope>
    <source>
        <strain evidence="1 2">A1</strain>
    </source>
</reference>
<dbReference type="AlphaFoldDB" id="A0A2N0QNF4"/>
<dbReference type="VEuPathDB" id="FungiDB:RhiirFUN_000421"/>